<reference evidence="2 3" key="1">
    <citation type="submission" date="2019-03" db="EMBL/GenBank/DDBJ databases">
        <title>Genomic analyses of the natural microbiome of Caenorhabditis elegans.</title>
        <authorList>
            <person name="Samuel B."/>
        </authorList>
    </citation>
    <scope>NUCLEOTIDE SEQUENCE [LARGE SCALE GENOMIC DNA]</scope>
    <source>
        <strain evidence="2 3">JUb89</strain>
    </source>
</reference>
<sequence>MTAIYPHRLLHSIARTVLSLSLIGSVLGITNNAIAAPVVEHLDYQKFLREERAWAGLSSKVLRVGDLVWSYSEGGDPDKPTILLIHGLGSSRDTWNTIARALTPYYHVVIPDLPTNGETKTPANFDLSVPNVTEQLRRFIEASQIQNKLNVAGHSLGGTIAMFYASQYPFDTQSLMLISSGGLFKNNNTNYLKNPAYLKQLLVAQSGDLEFVKKKVMHQQPFVPSIITKEQEKILIAQSDFTAKIINQISDLNKLYTVESYAKMAKGIEAPTLIMWGMQDQIVNVEVSQELKSMIKRAETPVLLNQVGHIPIIEAPERVIQSYIPFLQRSIQQQNPFAQQNLSKDLSKPIQSGGQRP</sequence>
<evidence type="ECO:0000259" key="1">
    <source>
        <dbReference type="Pfam" id="PF00561"/>
    </source>
</evidence>
<dbReference type="PANTHER" id="PTHR43798">
    <property type="entry name" value="MONOACYLGLYCEROL LIPASE"/>
    <property type="match status" value="1"/>
</dbReference>
<proteinExistence type="predicted"/>
<dbReference type="Gene3D" id="3.40.50.1820">
    <property type="entry name" value="alpha/beta hydrolase"/>
    <property type="match status" value="1"/>
</dbReference>
<dbReference type="GO" id="GO:0016020">
    <property type="term" value="C:membrane"/>
    <property type="evidence" value="ECO:0007669"/>
    <property type="project" value="TreeGrafter"/>
</dbReference>
<gene>
    <name evidence="2" type="ORF">EC844_11525</name>
</gene>
<evidence type="ECO:0000313" key="3">
    <source>
        <dbReference type="Proteomes" id="UP000294963"/>
    </source>
</evidence>
<dbReference type="PANTHER" id="PTHR43798:SF33">
    <property type="entry name" value="HYDROLASE, PUTATIVE (AFU_ORTHOLOGUE AFUA_2G14860)-RELATED"/>
    <property type="match status" value="1"/>
</dbReference>
<organism evidence="2 3">
    <name type="scientific">Acinetobacter calcoaceticus</name>
    <dbReference type="NCBI Taxonomy" id="471"/>
    <lineage>
        <taxon>Bacteria</taxon>
        <taxon>Pseudomonadati</taxon>
        <taxon>Pseudomonadota</taxon>
        <taxon>Gammaproteobacteria</taxon>
        <taxon>Moraxellales</taxon>
        <taxon>Moraxellaceae</taxon>
        <taxon>Acinetobacter</taxon>
        <taxon>Acinetobacter calcoaceticus/baumannii complex</taxon>
    </lineage>
</organism>
<dbReference type="InterPro" id="IPR029058">
    <property type="entry name" value="AB_hydrolase_fold"/>
</dbReference>
<keyword evidence="3" id="KW-1185">Reference proteome</keyword>
<protein>
    <submittedName>
        <fullName evidence="2">Pimeloyl-ACP methyl ester carboxylesterase</fullName>
    </submittedName>
</protein>
<comment type="caution">
    <text evidence="2">The sequence shown here is derived from an EMBL/GenBank/DDBJ whole genome shotgun (WGS) entry which is preliminary data.</text>
</comment>
<dbReference type="InterPro" id="IPR000073">
    <property type="entry name" value="AB_hydrolase_1"/>
</dbReference>
<dbReference type="OrthoDB" id="2086224at2"/>
<dbReference type="Pfam" id="PF00561">
    <property type="entry name" value="Abhydrolase_1"/>
    <property type="match status" value="1"/>
</dbReference>
<dbReference type="Proteomes" id="UP000294963">
    <property type="component" value="Unassembled WGS sequence"/>
</dbReference>
<name>A0A4R1XM65_ACICA</name>
<dbReference type="AlphaFoldDB" id="A0A4R1XM65"/>
<dbReference type="SUPFAM" id="SSF53474">
    <property type="entry name" value="alpha/beta-Hydrolases"/>
    <property type="match status" value="1"/>
</dbReference>
<feature type="domain" description="AB hydrolase-1" evidence="1">
    <location>
        <begin position="80"/>
        <end position="316"/>
    </location>
</feature>
<dbReference type="EMBL" id="SLVJ01000015">
    <property type="protein sequence ID" value="TCM65187.1"/>
    <property type="molecule type" value="Genomic_DNA"/>
</dbReference>
<accession>A0A4R1XM65</accession>
<dbReference type="InterPro" id="IPR050266">
    <property type="entry name" value="AB_hydrolase_sf"/>
</dbReference>
<evidence type="ECO:0000313" key="2">
    <source>
        <dbReference type="EMBL" id="TCM65187.1"/>
    </source>
</evidence>
<dbReference type="PRINTS" id="PR00111">
    <property type="entry name" value="ABHYDROLASE"/>
</dbReference>